<name>A0A428LGR7_9ENTR</name>
<dbReference type="InterPro" id="IPR013321">
    <property type="entry name" value="Arc_rbn_hlx_hlx"/>
</dbReference>
<dbReference type="RefSeq" id="WP_125915642.1">
    <property type="nucleotide sequence ID" value="NZ_RWHU01000012.1"/>
</dbReference>
<evidence type="ECO:0000313" key="1">
    <source>
        <dbReference type="EMBL" id="RSK63159.1"/>
    </source>
</evidence>
<dbReference type="SUPFAM" id="SSF47598">
    <property type="entry name" value="Ribbon-helix-helix"/>
    <property type="match status" value="1"/>
</dbReference>
<dbReference type="Gene3D" id="1.10.1220.10">
    <property type="entry name" value="Met repressor-like"/>
    <property type="match status" value="1"/>
</dbReference>
<reference evidence="1 2" key="1">
    <citation type="submission" date="2018-12" db="EMBL/GenBank/DDBJ databases">
        <title>The Genome Submission of two Enterobacter spp. strains.</title>
        <authorList>
            <person name="Wu W."/>
            <person name="Wei L."/>
            <person name="Feng Y."/>
            <person name="Zong Z."/>
        </authorList>
    </citation>
    <scope>NUCLEOTIDE SEQUENCE [LARGE SCALE GENOMIC DNA]</scope>
    <source>
        <strain evidence="1 2">WCHEHu045002</strain>
    </source>
</reference>
<accession>A0A428LGR7</accession>
<comment type="caution">
    <text evidence="1">The sequence shown here is derived from an EMBL/GenBank/DDBJ whole genome shotgun (WGS) entry which is preliminary data.</text>
</comment>
<evidence type="ECO:0000313" key="2">
    <source>
        <dbReference type="Proteomes" id="UP000276389"/>
    </source>
</evidence>
<dbReference type="GO" id="GO:0006355">
    <property type="term" value="P:regulation of DNA-templated transcription"/>
    <property type="evidence" value="ECO:0007669"/>
    <property type="project" value="InterPro"/>
</dbReference>
<organism evidence="1 2">
    <name type="scientific">Enterobacter huaxiensis</name>
    <dbReference type="NCBI Taxonomy" id="2494702"/>
    <lineage>
        <taxon>Bacteria</taxon>
        <taxon>Pseudomonadati</taxon>
        <taxon>Pseudomonadota</taxon>
        <taxon>Gammaproteobacteria</taxon>
        <taxon>Enterobacterales</taxon>
        <taxon>Enterobacteriaceae</taxon>
        <taxon>Enterobacter</taxon>
    </lineage>
</organism>
<gene>
    <name evidence="1" type="ORF">EJE24_22700</name>
</gene>
<dbReference type="AlphaFoldDB" id="A0A428LGR7"/>
<sequence>MLSQLTLRFPKKLIESLKNRAATENTSVNALAERLVETSLKGSSVTDDYLRLATDPDAAVRQLYRQVVLGENFGRQGLTRAELKFIIELAHQAYNRGPGLSQLVRLPVLRDLLGITFELLSWQAANGVEVDSHYLKSTFGLAGEDWDTETARFMDSLPAAVTCTRAEMWLRPLAGYCFDLATFPDEVLAEIFTVPRLKAIFPLLIHARNWDMFMQDKFIEELKPQVSATTVVLQAGPVQLEIRVEGLADDLRSAAWYETPRLYLILSGPNFIMPFNWAHFSELLRALQVWHAGPEQMPRGYHGHAVMFSPPGSAIDNGFFGFDALRVFLTAGEFDSLVSQLVNRAAQAPFADVLNDLRAIYGDL</sequence>
<proteinExistence type="predicted"/>
<dbReference type="EMBL" id="RWHU01000012">
    <property type="protein sequence ID" value="RSK63159.1"/>
    <property type="molecule type" value="Genomic_DNA"/>
</dbReference>
<dbReference type="GO" id="GO:0043565">
    <property type="term" value="F:sequence-specific DNA binding"/>
    <property type="evidence" value="ECO:0007669"/>
    <property type="project" value="UniProtKB-ARBA"/>
</dbReference>
<dbReference type="Proteomes" id="UP000276389">
    <property type="component" value="Unassembled WGS sequence"/>
</dbReference>
<protein>
    <submittedName>
        <fullName evidence="1">Transcriptional regulator</fullName>
    </submittedName>
</protein>
<dbReference type="InterPro" id="IPR010985">
    <property type="entry name" value="Ribbon_hlx_hlx"/>
</dbReference>